<dbReference type="GO" id="GO:0008270">
    <property type="term" value="F:zinc ion binding"/>
    <property type="evidence" value="ECO:0007669"/>
    <property type="project" value="UniProtKB-KW"/>
</dbReference>
<accession>A0AAD3HNX1</accession>
<dbReference type="SMART" id="SM00184">
    <property type="entry name" value="RING"/>
    <property type="match status" value="1"/>
</dbReference>
<dbReference type="Gene3D" id="3.30.40.10">
    <property type="entry name" value="Zinc/RING finger domain, C3HC4 (zinc finger)"/>
    <property type="match status" value="1"/>
</dbReference>
<dbReference type="EMBL" id="BMAR01000019">
    <property type="protein sequence ID" value="GFR47662.1"/>
    <property type="molecule type" value="Genomic_DNA"/>
</dbReference>
<sequence>PSLLDRLSAALSRGSNRSNHSSDVGAAVASRVHGSGPSNVIVPGFSPGGITARSLAASTSGSSFSYASAAAASSSSFTTRQAPAPVPDLPTATRGRSAWNPLESFPPPHASDAHAARLGPDGQPPSTNPGSFRWPLVAAKRSTAQHEAGEDGEDEEDGDCEDGDEGLCVVCMDRPRSVLLLPCGHLVLCGGCVRAVRERGGLCPMCREKIGDVQDVMG</sequence>
<dbReference type="AlphaFoldDB" id="A0AAD3HNX1"/>
<organism evidence="4 5">
    <name type="scientific">Astrephomene gubernaculifera</name>
    <dbReference type="NCBI Taxonomy" id="47775"/>
    <lineage>
        <taxon>Eukaryota</taxon>
        <taxon>Viridiplantae</taxon>
        <taxon>Chlorophyta</taxon>
        <taxon>core chlorophytes</taxon>
        <taxon>Chlorophyceae</taxon>
        <taxon>CS clade</taxon>
        <taxon>Chlamydomonadales</taxon>
        <taxon>Astrephomenaceae</taxon>
        <taxon>Astrephomene</taxon>
    </lineage>
</organism>
<evidence type="ECO:0000256" key="2">
    <source>
        <dbReference type="SAM" id="MobiDB-lite"/>
    </source>
</evidence>
<feature type="compositionally biased region" description="Acidic residues" evidence="2">
    <location>
        <begin position="150"/>
        <end position="161"/>
    </location>
</feature>
<dbReference type="InterPro" id="IPR013083">
    <property type="entry name" value="Znf_RING/FYVE/PHD"/>
</dbReference>
<dbReference type="PANTHER" id="PTHR22696:SF1">
    <property type="entry name" value="E3 UBIQUITIN-PROTEIN LIGASE RNF26"/>
    <property type="match status" value="1"/>
</dbReference>
<dbReference type="GO" id="GO:0006511">
    <property type="term" value="P:ubiquitin-dependent protein catabolic process"/>
    <property type="evidence" value="ECO:0007669"/>
    <property type="project" value="TreeGrafter"/>
</dbReference>
<evidence type="ECO:0000259" key="3">
    <source>
        <dbReference type="PROSITE" id="PS50089"/>
    </source>
</evidence>
<feature type="region of interest" description="Disordered" evidence="2">
    <location>
        <begin position="1"/>
        <end position="39"/>
    </location>
</feature>
<proteinExistence type="predicted"/>
<comment type="caution">
    <text evidence="4">The sequence shown here is derived from an EMBL/GenBank/DDBJ whole genome shotgun (WGS) entry which is preliminary data.</text>
</comment>
<feature type="compositionally biased region" description="Low complexity" evidence="2">
    <location>
        <begin position="1"/>
        <end position="15"/>
    </location>
</feature>
<evidence type="ECO:0000313" key="4">
    <source>
        <dbReference type="EMBL" id="GFR47662.1"/>
    </source>
</evidence>
<dbReference type="GO" id="GO:0061630">
    <property type="term" value="F:ubiquitin protein ligase activity"/>
    <property type="evidence" value="ECO:0007669"/>
    <property type="project" value="TreeGrafter"/>
</dbReference>
<dbReference type="Proteomes" id="UP001054857">
    <property type="component" value="Unassembled WGS sequence"/>
</dbReference>
<name>A0AAD3HNX1_9CHLO</name>
<feature type="region of interest" description="Disordered" evidence="2">
    <location>
        <begin position="74"/>
        <end position="161"/>
    </location>
</feature>
<evidence type="ECO:0000256" key="1">
    <source>
        <dbReference type="PROSITE-ProRule" id="PRU00175"/>
    </source>
</evidence>
<keyword evidence="1" id="KW-0863">Zinc-finger</keyword>
<dbReference type="Pfam" id="PF13920">
    <property type="entry name" value="zf-C3HC4_3"/>
    <property type="match status" value="1"/>
</dbReference>
<dbReference type="SUPFAM" id="SSF57850">
    <property type="entry name" value="RING/U-box"/>
    <property type="match status" value="1"/>
</dbReference>
<evidence type="ECO:0000313" key="5">
    <source>
        <dbReference type="Proteomes" id="UP001054857"/>
    </source>
</evidence>
<feature type="domain" description="RING-type" evidence="3">
    <location>
        <begin position="168"/>
        <end position="207"/>
    </location>
</feature>
<gene>
    <name evidence="4" type="ORF">Agub_g9406</name>
</gene>
<keyword evidence="5" id="KW-1185">Reference proteome</keyword>
<dbReference type="PANTHER" id="PTHR22696">
    <property type="entry name" value="E3 UBIQUITIN-PROTEIN LIGASE RNF26"/>
    <property type="match status" value="1"/>
</dbReference>
<dbReference type="GO" id="GO:0016567">
    <property type="term" value="P:protein ubiquitination"/>
    <property type="evidence" value="ECO:0007669"/>
    <property type="project" value="TreeGrafter"/>
</dbReference>
<keyword evidence="1" id="KW-0862">Zinc</keyword>
<keyword evidence="1" id="KW-0479">Metal-binding</keyword>
<feature type="non-terminal residue" evidence="4">
    <location>
        <position position="218"/>
    </location>
</feature>
<dbReference type="PROSITE" id="PS50089">
    <property type="entry name" value="ZF_RING_2"/>
    <property type="match status" value="1"/>
</dbReference>
<reference evidence="4 5" key="1">
    <citation type="journal article" date="2021" name="Sci. Rep.">
        <title>Genome sequencing of the multicellular alga Astrephomene provides insights into convergent evolution of germ-soma differentiation.</title>
        <authorList>
            <person name="Yamashita S."/>
            <person name="Yamamoto K."/>
            <person name="Matsuzaki R."/>
            <person name="Suzuki S."/>
            <person name="Yamaguchi H."/>
            <person name="Hirooka S."/>
            <person name="Minakuchi Y."/>
            <person name="Miyagishima S."/>
            <person name="Kawachi M."/>
            <person name="Toyoda A."/>
            <person name="Nozaki H."/>
        </authorList>
    </citation>
    <scope>NUCLEOTIDE SEQUENCE [LARGE SCALE GENOMIC DNA]</scope>
    <source>
        <strain evidence="4 5">NIES-4017</strain>
    </source>
</reference>
<protein>
    <recommendedName>
        <fullName evidence="3">RING-type domain-containing protein</fullName>
    </recommendedName>
</protein>
<dbReference type="InterPro" id="IPR001841">
    <property type="entry name" value="Znf_RING"/>
</dbReference>